<protein>
    <recommendedName>
        <fullName evidence="3">Retrotransposon gag domain-containing protein</fullName>
    </recommendedName>
</protein>
<evidence type="ECO:0000313" key="1">
    <source>
        <dbReference type="EMBL" id="GLI66363.1"/>
    </source>
</evidence>
<evidence type="ECO:0008006" key="3">
    <source>
        <dbReference type="Google" id="ProtNLM"/>
    </source>
</evidence>
<name>A0ABQ5S8V6_9CHLO</name>
<comment type="caution">
    <text evidence="1">The sequence shown here is derived from an EMBL/GenBank/DDBJ whole genome shotgun (WGS) entry which is preliminary data.</text>
</comment>
<feature type="non-terminal residue" evidence="1">
    <location>
        <position position="162"/>
    </location>
</feature>
<accession>A0ABQ5S8V6</accession>
<evidence type="ECO:0000313" key="2">
    <source>
        <dbReference type="Proteomes" id="UP001165090"/>
    </source>
</evidence>
<keyword evidence="2" id="KW-1185">Reference proteome</keyword>
<proteinExistence type="predicted"/>
<reference evidence="1 2" key="1">
    <citation type="journal article" date="2023" name="IScience">
        <title>Expanded male sex-determining region conserved during the evolution of homothallism in the green alga Volvox.</title>
        <authorList>
            <person name="Yamamoto K."/>
            <person name="Matsuzaki R."/>
            <person name="Mahakham W."/>
            <person name="Heman W."/>
            <person name="Sekimoto H."/>
            <person name="Kawachi M."/>
            <person name="Minakuchi Y."/>
            <person name="Toyoda A."/>
            <person name="Nozaki H."/>
        </authorList>
    </citation>
    <scope>NUCLEOTIDE SEQUENCE [LARGE SCALE GENOMIC DNA]</scope>
    <source>
        <strain evidence="1 2">NIES-4468</strain>
    </source>
</reference>
<organism evidence="1 2">
    <name type="scientific">Volvox africanus</name>
    <dbReference type="NCBI Taxonomy" id="51714"/>
    <lineage>
        <taxon>Eukaryota</taxon>
        <taxon>Viridiplantae</taxon>
        <taxon>Chlorophyta</taxon>
        <taxon>core chlorophytes</taxon>
        <taxon>Chlorophyceae</taxon>
        <taxon>CS clade</taxon>
        <taxon>Chlamydomonadales</taxon>
        <taxon>Volvocaceae</taxon>
        <taxon>Volvox</taxon>
    </lineage>
</organism>
<dbReference type="EMBL" id="BSDZ01000031">
    <property type="protein sequence ID" value="GLI66363.1"/>
    <property type="molecule type" value="Genomic_DNA"/>
</dbReference>
<sequence length="162" mass="18606">MRQKNVECSTAEATRAYLRDVRKYLQLVRGSDRNAVRCLFVRNTLKGRAKTWYDQWTTAKETFTFDELTAALFARFAPEVQNPPHPILRALPIVSKPPWEHGCRPQSRLRQPTGFWLFRSIYQGRGAGQDAEMKALKVANARQHLWELPMCDVPICKAASST</sequence>
<dbReference type="Proteomes" id="UP001165090">
    <property type="component" value="Unassembled WGS sequence"/>
</dbReference>
<gene>
    <name evidence="1" type="ORF">VaNZ11_010146</name>
</gene>